<keyword evidence="9" id="KW-0119">Carbohydrate metabolism</keyword>
<evidence type="ECO:0000256" key="1">
    <source>
        <dbReference type="ARBA" id="ARBA00004323"/>
    </source>
</evidence>
<keyword evidence="7" id="KW-0472">Membrane</keyword>
<keyword evidence="3 9" id="KW-0808">Transferase</keyword>
<evidence type="ECO:0000256" key="3">
    <source>
        <dbReference type="ARBA" id="ARBA00022679"/>
    </source>
</evidence>
<evidence type="ECO:0000313" key="10">
    <source>
        <dbReference type="EMBL" id="KAJ6633637.1"/>
    </source>
</evidence>
<keyword evidence="4" id="KW-0812">Transmembrane</keyword>
<evidence type="ECO:0000256" key="9">
    <source>
        <dbReference type="RuleBase" id="RU364020"/>
    </source>
</evidence>
<keyword evidence="11" id="KW-1185">Reference proteome</keyword>
<organism evidence="10 11">
    <name type="scientific">Pseudolycoriella hygida</name>
    <dbReference type="NCBI Taxonomy" id="35572"/>
    <lineage>
        <taxon>Eukaryota</taxon>
        <taxon>Metazoa</taxon>
        <taxon>Ecdysozoa</taxon>
        <taxon>Arthropoda</taxon>
        <taxon>Hexapoda</taxon>
        <taxon>Insecta</taxon>
        <taxon>Pterygota</taxon>
        <taxon>Neoptera</taxon>
        <taxon>Endopterygota</taxon>
        <taxon>Diptera</taxon>
        <taxon>Nematocera</taxon>
        <taxon>Sciaroidea</taxon>
        <taxon>Sciaridae</taxon>
        <taxon>Pseudolycoriella</taxon>
    </lineage>
</organism>
<evidence type="ECO:0000256" key="7">
    <source>
        <dbReference type="ARBA" id="ARBA00023136"/>
    </source>
</evidence>
<evidence type="ECO:0000256" key="4">
    <source>
        <dbReference type="ARBA" id="ARBA00022692"/>
    </source>
</evidence>
<evidence type="ECO:0000313" key="11">
    <source>
        <dbReference type="Proteomes" id="UP001151699"/>
    </source>
</evidence>
<dbReference type="Proteomes" id="UP001151699">
    <property type="component" value="Unassembled WGS sequence"/>
</dbReference>
<dbReference type="PANTHER" id="PTHR12137:SF63">
    <property type="entry name" value="CARBOHYDRATE SULFOTRANSFERASE"/>
    <property type="match status" value="1"/>
</dbReference>
<evidence type="ECO:0000256" key="6">
    <source>
        <dbReference type="ARBA" id="ARBA00023034"/>
    </source>
</evidence>
<keyword evidence="5" id="KW-1133">Transmembrane helix</keyword>
<keyword evidence="9" id="KW-0735">Signal-anchor</keyword>
<dbReference type="PANTHER" id="PTHR12137">
    <property type="entry name" value="CARBOHYDRATE SULFOTRANSFERASE"/>
    <property type="match status" value="1"/>
</dbReference>
<dbReference type="GO" id="GO:0000139">
    <property type="term" value="C:Golgi membrane"/>
    <property type="evidence" value="ECO:0007669"/>
    <property type="project" value="UniProtKB-SubCell"/>
</dbReference>
<dbReference type="GO" id="GO:0016051">
    <property type="term" value="P:carbohydrate biosynthetic process"/>
    <property type="evidence" value="ECO:0007669"/>
    <property type="project" value="InterPro"/>
</dbReference>
<sequence>MNDSTTFLIVRHPFERLLSAYKDKLLYAVPHSLHDKLGYKIVKRYRKKKKNVTYPKWPTFSEFISFILDEEKQKHVLDMHWTPITKFCTPCQVKFDIVAKFETLDEDQRYLIKKANLDNVIKPEWKNSGKGRNTQELVSKFYSELTREQLDGIYHLFRFDVELFGYSSEEYFNLDLVTNEPSSEYKDNVD</sequence>
<proteinExistence type="inferred from homology"/>
<dbReference type="EMBL" id="WJQU01001823">
    <property type="protein sequence ID" value="KAJ6633637.1"/>
    <property type="molecule type" value="Genomic_DNA"/>
</dbReference>
<accession>A0A9Q0RVL0</accession>
<keyword evidence="8 9" id="KW-0325">Glycoprotein</keyword>
<dbReference type="AlphaFoldDB" id="A0A9Q0RVL0"/>
<dbReference type="OrthoDB" id="2019940at2759"/>
<dbReference type="InterPro" id="IPR005331">
    <property type="entry name" value="Sulfotransferase"/>
</dbReference>
<evidence type="ECO:0000256" key="5">
    <source>
        <dbReference type="ARBA" id="ARBA00022989"/>
    </source>
</evidence>
<comment type="caution">
    <text evidence="10">The sequence shown here is derived from an EMBL/GenBank/DDBJ whole genome shotgun (WGS) entry which is preliminary data.</text>
</comment>
<dbReference type="InterPro" id="IPR018011">
    <property type="entry name" value="Carb_sulfotrans_8-10"/>
</dbReference>
<dbReference type="EC" id="2.8.2.-" evidence="9"/>
<reference evidence="10" key="1">
    <citation type="submission" date="2022-07" db="EMBL/GenBank/DDBJ databases">
        <authorList>
            <person name="Trinca V."/>
            <person name="Uliana J.V.C."/>
            <person name="Torres T.T."/>
            <person name="Ward R.J."/>
            <person name="Monesi N."/>
        </authorList>
    </citation>
    <scope>NUCLEOTIDE SEQUENCE</scope>
    <source>
        <strain evidence="10">HSMRA1968</strain>
        <tissue evidence="10">Whole embryos</tissue>
    </source>
</reference>
<dbReference type="Pfam" id="PF03567">
    <property type="entry name" value="Sulfotransfer_2"/>
    <property type="match status" value="1"/>
</dbReference>
<comment type="similarity">
    <text evidence="2 9">Belongs to the sulfotransferase 2 family.</text>
</comment>
<keyword evidence="6 9" id="KW-0333">Golgi apparatus</keyword>
<dbReference type="GO" id="GO:0008146">
    <property type="term" value="F:sulfotransferase activity"/>
    <property type="evidence" value="ECO:0007669"/>
    <property type="project" value="InterPro"/>
</dbReference>
<gene>
    <name evidence="10" type="primary">Chst11</name>
    <name evidence="10" type="ORF">Bhyg_17380</name>
</gene>
<comment type="subcellular location">
    <subcellularLocation>
        <location evidence="1 9">Golgi apparatus membrane</location>
        <topology evidence="1 9">Single-pass type II membrane protein</topology>
    </subcellularLocation>
</comment>
<evidence type="ECO:0000256" key="8">
    <source>
        <dbReference type="ARBA" id="ARBA00023180"/>
    </source>
</evidence>
<evidence type="ECO:0000256" key="2">
    <source>
        <dbReference type="ARBA" id="ARBA00006339"/>
    </source>
</evidence>
<protein>
    <recommendedName>
        <fullName evidence="9">Carbohydrate sulfotransferase</fullName>
        <ecNumber evidence="9">2.8.2.-</ecNumber>
    </recommendedName>
</protein>
<name>A0A9Q0RVL0_9DIPT</name>